<proteinExistence type="inferred from homology"/>
<dbReference type="GO" id="GO:0008270">
    <property type="term" value="F:zinc ion binding"/>
    <property type="evidence" value="ECO:0007669"/>
    <property type="project" value="UniProtKB-UniRule"/>
</dbReference>
<dbReference type="CDD" id="cd07717">
    <property type="entry name" value="RNaseZ_ZiPD-like_MBL-fold"/>
    <property type="match status" value="1"/>
</dbReference>
<sequence length="327" mass="35747">MELIFLGTSSGTPTKSRNVSGLALRRAGARAWCLIDCGEGTQHRLLHTRLSPMQLDTLLITHVHGDHCYGLPGLLASAALAGRTAPLRIIAPAPIAAFIECVARLSDLRLDFPIDFVPVESLQAPLAVQDFTLEAVALSHRVPSYAYVFTETRVEAKLDVTRLTAEGIPAGPLWGRLHRGEELEFEGRRLRGQDYRLPERAPRKVIIAGDNDSPALLAEAARGACLLVHEATYTREVAERLGPAPQHSDAERVARFAEQAGLPNLILTHFSPRYQDGAGSPHIDEIAAEARAHYGGRLVLARDLDHYRLSRQGELETAAPRRAGRQP</sequence>
<feature type="binding site" evidence="8">
    <location>
        <position position="140"/>
    </location>
    <ligand>
        <name>Zn(2+)</name>
        <dbReference type="ChEBI" id="CHEBI:29105"/>
        <label>1</label>
        <note>catalytic</note>
    </ligand>
</feature>
<name>A0A291HKT8_9GAMM</name>
<organism evidence="9 10">
    <name type="scientific">Zobellella denitrificans</name>
    <dbReference type="NCBI Taxonomy" id="347534"/>
    <lineage>
        <taxon>Bacteria</taxon>
        <taxon>Pseudomonadati</taxon>
        <taxon>Pseudomonadota</taxon>
        <taxon>Gammaproteobacteria</taxon>
        <taxon>Aeromonadales</taxon>
        <taxon>Aeromonadaceae</taxon>
        <taxon>Zobellella</taxon>
    </lineage>
</organism>
<evidence type="ECO:0000256" key="4">
    <source>
        <dbReference type="ARBA" id="ARBA00022723"/>
    </source>
</evidence>
<evidence type="ECO:0000256" key="7">
    <source>
        <dbReference type="ARBA" id="ARBA00022833"/>
    </source>
</evidence>
<evidence type="ECO:0000256" key="1">
    <source>
        <dbReference type="ARBA" id="ARBA00011738"/>
    </source>
</evidence>
<feature type="active site" description="Proton acceptor" evidence="8">
    <location>
        <position position="66"/>
    </location>
</feature>
<evidence type="ECO:0000256" key="8">
    <source>
        <dbReference type="HAMAP-Rule" id="MF_01818"/>
    </source>
</evidence>
<evidence type="ECO:0000313" key="9">
    <source>
        <dbReference type="EMBL" id="ATG72733.1"/>
    </source>
</evidence>
<accession>A0A291HKT8</accession>
<dbReference type="KEGG" id="zdf:AN401_01785"/>
<dbReference type="Gene3D" id="3.60.15.10">
    <property type="entry name" value="Ribonuclease Z/Hydroxyacylglutathione hydrolase-like"/>
    <property type="match status" value="1"/>
</dbReference>
<comment type="subunit">
    <text evidence="1 8">Homodimer.</text>
</comment>
<feature type="binding site" evidence="8">
    <location>
        <position position="269"/>
    </location>
    <ligand>
        <name>Zn(2+)</name>
        <dbReference type="ChEBI" id="CHEBI:29105"/>
        <label>2</label>
        <note>catalytic</note>
    </ligand>
</feature>
<dbReference type="Pfam" id="PF23023">
    <property type="entry name" value="Anti-Pycsar_Apyc1"/>
    <property type="match status" value="1"/>
</dbReference>
<dbReference type="PANTHER" id="PTHR46018">
    <property type="entry name" value="ZINC PHOSPHODIESTERASE ELAC PROTEIN 1"/>
    <property type="match status" value="1"/>
</dbReference>
<dbReference type="EC" id="3.1.26.11" evidence="8"/>
<reference evidence="10" key="1">
    <citation type="submission" date="2015-09" db="EMBL/GenBank/DDBJ databases">
        <authorList>
            <person name="Shao Z."/>
            <person name="Wang L."/>
        </authorList>
    </citation>
    <scope>NUCLEOTIDE SEQUENCE [LARGE SCALE GENOMIC DNA]</scope>
    <source>
        <strain evidence="10">F13-1</strain>
    </source>
</reference>
<keyword evidence="10" id="KW-1185">Reference proteome</keyword>
<dbReference type="InterPro" id="IPR013471">
    <property type="entry name" value="RNase_Z/BN"/>
</dbReference>
<evidence type="ECO:0000313" key="10">
    <source>
        <dbReference type="Proteomes" id="UP000217763"/>
    </source>
</evidence>
<evidence type="ECO:0000256" key="6">
    <source>
        <dbReference type="ARBA" id="ARBA00022801"/>
    </source>
</evidence>
<evidence type="ECO:0000256" key="5">
    <source>
        <dbReference type="ARBA" id="ARBA00022759"/>
    </source>
</evidence>
<gene>
    <name evidence="8" type="primary">rnz</name>
    <name evidence="9" type="ORF">AN401_01785</name>
</gene>
<feature type="binding site" evidence="8">
    <location>
        <position position="64"/>
    </location>
    <ligand>
        <name>Zn(2+)</name>
        <dbReference type="ChEBI" id="CHEBI:29105"/>
        <label>1</label>
        <note>catalytic</note>
    </ligand>
</feature>
<comment type="cofactor">
    <cofactor evidence="8">
        <name>Zn(2+)</name>
        <dbReference type="ChEBI" id="CHEBI:29105"/>
    </cofactor>
    <text evidence="8">Binds 2 Zn(2+) ions.</text>
</comment>
<keyword evidence="5 8" id="KW-0255">Endonuclease</keyword>
<dbReference type="SUPFAM" id="SSF56281">
    <property type="entry name" value="Metallo-hydrolase/oxidoreductase"/>
    <property type="match status" value="1"/>
</dbReference>
<feature type="binding site" evidence="8">
    <location>
        <position position="210"/>
    </location>
    <ligand>
        <name>Zn(2+)</name>
        <dbReference type="ChEBI" id="CHEBI:29105"/>
        <label>2</label>
        <note>catalytic</note>
    </ligand>
</feature>
<feature type="binding site" evidence="8">
    <location>
        <position position="210"/>
    </location>
    <ligand>
        <name>Zn(2+)</name>
        <dbReference type="ChEBI" id="CHEBI:29105"/>
        <label>1</label>
        <note>catalytic</note>
    </ligand>
</feature>
<keyword evidence="2 8" id="KW-0819">tRNA processing</keyword>
<dbReference type="HAMAP" id="MF_01818">
    <property type="entry name" value="RNase_Z_BN"/>
    <property type="match status" value="1"/>
</dbReference>
<keyword evidence="6 8" id="KW-0378">Hydrolase</keyword>
<keyword evidence="4 8" id="KW-0479">Metal-binding</keyword>
<dbReference type="InterPro" id="IPR036866">
    <property type="entry name" value="RibonucZ/Hydroxyglut_hydro"/>
</dbReference>
<keyword evidence="7 8" id="KW-0862">Zinc</keyword>
<feature type="binding site" evidence="8">
    <location>
        <position position="67"/>
    </location>
    <ligand>
        <name>Zn(2+)</name>
        <dbReference type="ChEBI" id="CHEBI:29105"/>
        <label>2</label>
        <note>catalytic</note>
    </ligand>
</feature>
<protein>
    <recommendedName>
        <fullName evidence="8">Ribonuclease Z</fullName>
        <shortName evidence="8">RNase Z</shortName>
        <ecNumber evidence="8">3.1.26.11</ecNumber>
    </recommendedName>
    <alternativeName>
        <fullName evidence="8">tRNA 3 endonuclease</fullName>
    </alternativeName>
    <alternativeName>
        <fullName evidence="8">tRNase Z</fullName>
    </alternativeName>
</protein>
<dbReference type="Proteomes" id="UP000217763">
    <property type="component" value="Chromosome"/>
</dbReference>
<dbReference type="AlphaFoldDB" id="A0A291HKT8"/>
<comment type="function">
    <text evidence="8">Zinc phosphodiesterase, which displays some tRNA 3'-processing endonuclease activity. Probably involved in tRNA maturation, by removing a 3'-trailer from precursor tRNA.</text>
</comment>
<evidence type="ECO:0000256" key="2">
    <source>
        <dbReference type="ARBA" id="ARBA00022694"/>
    </source>
</evidence>
<feature type="binding site" evidence="8">
    <location>
        <position position="62"/>
    </location>
    <ligand>
        <name>Zn(2+)</name>
        <dbReference type="ChEBI" id="CHEBI:29105"/>
        <label>1</label>
        <note>catalytic</note>
    </ligand>
</feature>
<feature type="binding site" evidence="8">
    <location>
        <position position="66"/>
    </location>
    <ligand>
        <name>Zn(2+)</name>
        <dbReference type="ChEBI" id="CHEBI:29105"/>
        <label>2</label>
        <note>catalytic</note>
    </ligand>
</feature>
<dbReference type="EMBL" id="CP012621">
    <property type="protein sequence ID" value="ATG72733.1"/>
    <property type="molecule type" value="Genomic_DNA"/>
</dbReference>
<dbReference type="PANTHER" id="PTHR46018:SF2">
    <property type="entry name" value="ZINC PHOSPHODIESTERASE ELAC PROTEIN 1"/>
    <property type="match status" value="1"/>
</dbReference>
<dbReference type="RefSeq" id="WP_096778384.1">
    <property type="nucleotide sequence ID" value="NZ_CP012621.1"/>
</dbReference>
<keyword evidence="3 8" id="KW-0540">Nuclease</keyword>
<dbReference type="GO" id="GO:0042781">
    <property type="term" value="F:3'-tRNA processing endoribonuclease activity"/>
    <property type="evidence" value="ECO:0007669"/>
    <property type="project" value="UniProtKB-UniRule"/>
</dbReference>
<comment type="catalytic activity">
    <reaction evidence="8">
        <text>Endonucleolytic cleavage of RNA, removing extra 3' nucleotides from tRNA precursor, generating 3' termini of tRNAs. A 3'-hydroxy group is left at the tRNA terminus and a 5'-phosphoryl group is left at the trailer molecule.</text>
        <dbReference type="EC" id="3.1.26.11"/>
    </reaction>
</comment>
<evidence type="ECO:0000256" key="3">
    <source>
        <dbReference type="ARBA" id="ARBA00022722"/>
    </source>
</evidence>
<comment type="similarity">
    <text evidence="8">Belongs to the RNase Z family.</text>
</comment>